<feature type="compositionally biased region" description="Basic and acidic residues" evidence="1">
    <location>
        <begin position="19"/>
        <end position="33"/>
    </location>
</feature>
<feature type="compositionally biased region" description="Polar residues" evidence="1">
    <location>
        <begin position="51"/>
        <end position="61"/>
    </location>
</feature>
<evidence type="ECO:0000313" key="2">
    <source>
        <dbReference type="EMBL" id="WOG93708.1"/>
    </source>
</evidence>
<proteinExistence type="predicted"/>
<sequence length="61" mass="6749">MSSMGASYGLLHVQKKRLEEKLHKEKERLDKDGGTSVGTNAYKSDGKNKIHPSTNFSNPTT</sequence>
<reference evidence="2" key="1">
    <citation type="journal article" date="2016" name="Nat. Genet.">
        <title>A high-quality carrot genome assembly provides new insights into carotenoid accumulation and asterid genome evolution.</title>
        <authorList>
            <person name="Iorizzo M."/>
            <person name="Ellison S."/>
            <person name="Senalik D."/>
            <person name="Zeng P."/>
            <person name="Satapoomin P."/>
            <person name="Huang J."/>
            <person name="Bowman M."/>
            <person name="Iovene M."/>
            <person name="Sanseverino W."/>
            <person name="Cavagnaro P."/>
            <person name="Yildiz M."/>
            <person name="Macko-Podgorni A."/>
            <person name="Moranska E."/>
            <person name="Grzebelus E."/>
            <person name="Grzebelus D."/>
            <person name="Ashrafi H."/>
            <person name="Zheng Z."/>
            <person name="Cheng S."/>
            <person name="Spooner D."/>
            <person name="Van Deynze A."/>
            <person name="Simon P."/>
        </authorList>
    </citation>
    <scope>NUCLEOTIDE SEQUENCE</scope>
    <source>
        <tissue evidence="2">Leaf</tissue>
    </source>
</reference>
<evidence type="ECO:0000313" key="3">
    <source>
        <dbReference type="Proteomes" id="UP000077755"/>
    </source>
</evidence>
<feature type="region of interest" description="Disordered" evidence="1">
    <location>
        <begin position="19"/>
        <end position="61"/>
    </location>
</feature>
<accession>A0A166BQ77</accession>
<dbReference type="EMBL" id="CP093345">
    <property type="protein sequence ID" value="WOG93708.1"/>
    <property type="molecule type" value="Genomic_DNA"/>
</dbReference>
<gene>
    <name evidence="2" type="ORF">DCAR_0312995</name>
</gene>
<name>A0A166BQ77_DAUCS</name>
<evidence type="ECO:0000256" key="1">
    <source>
        <dbReference type="SAM" id="MobiDB-lite"/>
    </source>
</evidence>
<dbReference type="Gramene" id="KZN02736">
    <property type="protein sequence ID" value="KZN02736"/>
    <property type="gene ID" value="DCAR_011491"/>
</dbReference>
<dbReference type="AlphaFoldDB" id="A0A166BQ77"/>
<organism evidence="2 3">
    <name type="scientific">Daucus carota subsp. sativus</name>
    <name type="common">Carrot</name>
    <dbReference type="NCBI Taxonomy" id="79200"/>
    <lineage>
        <taxon>Eukaryota</taxon>
        <taxon>Viridiplantae</taxon>
        <taxon>Streptophyta</taxon>
        <taxon>Embryophyta</taxon>
        <taxon>Tracheophyta</taxon>
        <taxon>Spermatophyta</taxon>
        <taxon>Magnoliopsida</taxon>
        <taxon>eudicotyledons</taxon>
        <taxon>Gunneridae</taxon>
        <taxon>Pentapetalae</taxon>
        <taxon>asterids</taxon>
        <taxon>campanulids</taxon>
        <taxon>Apiales</taxon>
        <taxon>Apiaceae</taxon>
        <taxon>Apioideae</taxon>
        <taxon>Scandiceae</taxon>
        <taxon>Daucinae</taxon>
        <taxon>Daucus</taxon>
        <taxon>Daucus sect. Daucus</taxon>
    </lineage>
</organism>
<dbReference type="Proteomes" id="UP000077755">
    <property type="component" value="Chromosome 3"/>
</dbReference>
<keyword evidence="3" id="KW-1185">Reference proteome</keyword>
<reference evidence="2" key="2">
    <citation type="submission" date="2022-03" db="EMBL/GenBank/DDBJ databases">
        <title>Draft title - Genomic analysis of global carrot germplasm unveils the trajectory of domestication and the origin of high carotenoid orange carrot.</title>
        <authorList>
            <person name="Iorizzo M."/>
            <person name="Ellison S."/>
            <person name="Senalik D."/>
            <person name="Macko-Podgorni A."/>
            <person name="Grzebelus D."/>
            <person name="Bostan H."/>
            <person name="Rolling W."/>
            <person name="Curaba J."/>
            <person name="Simon P."/>
        </authorList>
    </citation>
    <scope>NUCLEOTIDE SEQUENCE</scope>
    <source>
        <tissue evidence="2">Leaf</tissue>
    </source>
</reference>
<protein>
    <submittedName>
        <fullName evidence="2">Uncharacterized protein</fullName>
    </submittedName>
</protein>